<dbReference type="PANTHER" id="PTHR47447:SF17">
    <property type="entry name" value="OS12G0638900 PROTEIN"/>
    <property type="match status" value="1"/>
</dbReference>
<comment type="caution">
    <text evidence="2">The sequence shown here is derived from an EMBL/GenBank/DDBJ whole genome shotgun (WGS) entry which is preliminary data.</text>
</comment>
<organism evidence="2 3">
    <name type="scientific">Durusdinium trenchii</name>
    <dbReference type="NCBI Taxonomy" id="1381693"/>
    <lineage>
        <taxon>Eukaryota</taxon>
        <taxon>Sar</taxon>
        <taxon>Alveolata</taxon>
        <taxon>Dinophyceae</taxon>
        <taxon>Suessiales</taxon>
        <taxon>Symbiodiniaceae</taxon>
        <taxon>Durusdinium</taxon>
    </lineage>
</organism>
<reference evidence="2 3" key="1">
    <citation type="submission" date="2024-02" db="EMBL/GenBank/DDBJ databases">
        <authorList>
            <person name="Chen Y."/>
            <person name="Shah S."/>
            <person name="Dougan E. K."/>
            <person name="Thang M."/>
            <person name="Chan C."/>
        </authorList>
    </citation>
    <scope>NUCLEOTIDE SEQUENCE [LARGE SCALE GENOMIC DNA]</scope>
</reference>
<evidence type="ECO:0000313" key="3">
    <source>
        <dbReference type="Proteomes" id="UP001642484"/>
    </source>
</evidence>
<dbReference type="Gene3D" id="1.25.40.10">
    <property type="entry name" value="Tetratricopeptide repeat domain"/>
    <property type="match status" value="2"/>
</dbReference>
<dbReference type="InterPro" id="IPR011990">
    <property type="entry name" value="TPR-like_helical_dom_sf"/>
</dbReference>
<accession>A0ABP0P316</accession>
<proteinExistence type="predicted"/>
<protein>
    <recommendedName>
        <fullName evidence="4">Pentatricopeptide repeat-containing protein, chloroplastic</fullName>
    </recommendedName>
</protein>
<name>A0ABP0P316_9DINO</name>
<dbReference type="Proteomes" id="UP001642484">
    <property type="component" value="Unassembled WGS sequence"/>
</dbReference>
<evidence type="ECO:0008006" key="4">
    <source>
        <dbReference type="Google" id="ProtNLM"/>
    </source>
</evidence>
<dbReference type="PANTHER" id="PTHR47447">
    <property type="entry name" value="OS03G0856100 PROTEIN"/>
    <property type="match status" value="1"/>
</dbReference>
<keyword evidence="3" id="KW-1185">Reference proteome</keyword>
<dbReference type="EMBL" id="CAXAMN010022496">
    <property type="protein sequence ID" value="CAK9070408.1"/>
    <property type="molecule type" value="Genomic_DNA"/>
</dbReference>
<evidence type="ECO:0000256" key="1">
    <source>
        <dbReference type="ARBA" id="ARBA00022737"/>
    </source>
</evidence>
<sequence>MQSSPSRFTLELNVYHCSAAMTAFHRAERWMGANPAISSSCQAKRWDLACEILWRASSARAVDRISHNSAFCLGVGMWQRALGLLDATRRQVEPDSITINSVINTCTSRSWPVACGLVGDMRYQRLPVTEITCGAALKVCQQWTRACSFMEFMTRSALKINVIVGHTVLAALTLGSIWRFTLRQAFRLQECGNLDCKAIVASIDSMSKAYRWELPLSLFMLHRRDCPQNMGCVPSNAALAACGQGNGWDVVLNLFGGMAAQALVPDEITWGTLVSCLEQGARWQFALHLLACDREGLAKRSEICTNSAASCCEKACHWQSTLSLVHCLRHFRTFPGSISCNVCVSSCRNVGAWWWAVQGLVDMHSRQLVTEVSSSEATIAVARTSRWLLSLSLLAGLAGLAGADGGAAWATCMGAVIESPLAPKQRLRFLADLGSSAMISTSLLRSQMRTLAAARVCHVYIAQKLTVVSMNASWLHS</sequence>
<gene>
    <name evidence="2" type="ORF">CCMP2556_LOCUS34631</name>
</gene>
<evidence type="ECO:0000313" key="2">
    <source>
        <dbReference type="EMBL" id="CAK9070408.1"/>
    </source>
</evidence>
<keyword evidence="1" id="KW-0677">Repeat</keyword>